<proteinExistence type="predicted"/>
<dbReference type="GO" id="GO:0006355">
    <property type="term" value="P:regulation of DNA-templated transcription"/>
    <property type="evidence" value="ECO:0007669"/>
    <property type="project" value="TreeGrafter"/>
</dbReference>
<accession>E1X5C0</accession>
<dbReference type="InterPro" id="IPR001789">
    <property type="entry name" value="Sig_transdc_resp-reg_receiver"/>
</dbReference>
<dbReference type="Pfam" id="PF00072">
    <property type="entry name" value="Response_reg"/>
    <property type="match status" value="1"/>
</dbReference>
<dbReference type="SUPFAM" id="SSF52172">
    <property type="entry name" value="CheY-like"/>
    <property type="match status" value="1"/>
</dbReference>
<dbReference type="GO" id="GO:0000976">
    <property type="term" value="F:transcription cis-regulatory region binding"/>
    <property type="evidence" value="ECO:0007669"/>
    <property type="project" value="TreeGrafter"/>
</dbReference>
<dbReference type="PROSITE" id="PS50110">
    <property type="entry name" value="RESPONSE_REGULATORY"/>
    <property type="match status" value="1"/>
</dbReference>
<dbReference type="GO" id="GO:0000156">
    <property type="term" value="F:phosphorelay response regulator activity"/>
    <property type="evidence" value="ECO:0007669"/>
    <property type="project" value="TreeGrafter"/>
</dbReference>
<evidence type="ECO:0000259" key="9">
    <source>
        <dbReference type="PROSITE" id="PS50110"/>
    </source>
</evidence>
<evidence type="ECO:0000256" key="4">
    <source>
        <dbReference type="ARBA" id="ARBA00023012"/>
    </source>
</evidence>
<evidence type="ECO:0000313" key="10">
    <source>
        <dbReference type="EMBL" id="CBW27241.1"/>
    </source>
</evidence>
<evidence type="ECO:0000256" key="2">
    <source>
        <dbReference type="ARBA" id="ARBA00012438"/>
    </source>
</evidence>
<evidence type="ECO:0000256" key="1">
    <source>
        <dbReference type="ARBA" id="ARBA00000085"/>
    </source>
</evidence>
<keyword evidence="3 8" id="KW-0597">Phosphoprotein</keyword>
<dbReference type="PATRIC" id="fig|862908.3.peg.2332"/>
<protein>
    <recommendedName>
        <fullName evidence="2">histidine kinase</fullName>
        <ecNumber evidence="2">2.7.13.3</ecNumber>
    </recommendedName>
</protein>
<dbReference type="CDD" id="cd00082">
    <property type="entry name" value="HisKA"/>
    <property type="match status" value="1"/>
</dbReference>
<evidence type="ECO:0000256" key="6">
    <source>
        <dbReference type="ARBA" id="ARBA00023125"/>
    </source>
</evidence>
<dbReference type="STRING" id="862908.BMS_2446"/>
<evidence type="ECO:0000313" key="11">
    <source>
        <dbReference type="Proteomes" id="UP000008963"/>
    </source>
</evidence>
<keyword evidence="7" id="KW-0804">Transcription</keyword>
<organism evidence="10 11">
    <name type="scientific">Halobacteriovorax marinus (strain ATCC BAA-682 / DSM 15412 / SJ)</name>
    <name type="common">Bacteriovorax marinus</name>
    <dbReference type="NCBI Taxonomy" id="862908"/>
    <lineage>
        <taxon>Bacteria</taxon>
        <taxon>Pseudomonadati</taxon>
        <taxon>Bdellovibrionota</taxon>
        <taxon>Bacteriovoracia</taxon>
        <taxon>Bacteriovoracales</taxon>
        <taxon>Halobacteriovoraceae</taxon>
        <taxon>Halobacteriovorax</taxon>
    </lineage>
</organism>
<evidence type="ECO:0000256" key="7">
    <source>
        <dbReference type="ARBA" id="ARBA00023163"/>
    </source>
</evidence>
<dbReference type="AlphaFoldDB" id="E1X5C0"/>
<keyword evidence="5" id="KW-0805">Transcription regulation</keyword>
<comment type="catalytic activity">
    <reaction evidence="1">
        <text>ATP + protein L-histidine = ADP + protein N-phospho-L-histidine.</text>
        <dbReference type="EC" id="2.7.13.3"/>
    </reaction>
</comment>
<dbReference type="InterPro" id="IPR039420">
    <property type="entry name" value="WalR-like"/>
</dbReference>
<keyword evidence="11" id="KW-1185">Reference proteome</keyword>
<dbReference type="InterPro" id="IPR036097">
    <property type="entry name" value="HisK_dim/P_sf"/>
</dbReference>
<feature type="modified residue" description="4-aspartylphosphate" evidence="8">
    <location>
        <position position="57"/>
    </location>
</feature>
<dbReference type="EMBL" id="FQ312005">
    <property type="protein sequence ID" value="CBW27241.1"/>
    <property type="molecule type" value="Genomic_DNA"/>
</dbReference>
<dbReference type="GO" id="GO:0000155">
    <property type="term" value="F:phosphorelay sensor kinase activity"/>
    <property type="evidence" value="ECO:0007669"/>
    <property type="project" value="InterPro"/>
</dbReference>
<evidence type="ECO:0000256" key="5">
    <source>
        <dbReference type="ARBA" id="ARBA00023015"/>
    </source>
</evidence>
<dbReference type="SUPFAM" id="SSF47384">
    <property type="entry name" value="Homodimeric domain of signal transducing histidine kinase"/>
    <property type="match status" value="1"/>
</dbReference>
<dbReference type="Gene3D" id="1.10.287.130">
    <property type="match status" value="1"/>
</dbReference>
<evidence type="ECO:0000256" key="3">
    <source>
        <dbReference type="ARBA" id="ARBA00022553"/>
    </source>
</evidence>
<name>E1X5C0_HALMS</name>
<dbReference type="PANTHER" id="PTHR48111:SF1">
    <property type="entry name" value="TWO-COMPONENT RESPONSE REGULATOR ORR33"/>
    <property type="match status" value="1"/>
</dbReference>
<dbReference type="EC" id="2.7.13.3" evidence="2"/>
<sequence length="217" mass="24851">MENVLNILIVDDDQITSKLIEKRLKKRGFSTTTVHCGGDCLNLLREKNHGFDLILLDILMPDITGLEVMKELRETSSQVELPIIMTTSMKETEDIVKALKLGANDYVYKPVNMDILEARMKTHLSIKELNEQSVRQSELETANAMIVTYNHEINNPLTVAMGYLQKYELTGKLDDYDKIYSSLERVAEIVKKIEKVSTESSLDKDDYSQNFKMVKIK</sequence>
<keyword evidence="6" id="KW-0238">DNA-binding</keyword>
<dbReference type="CDD" id="cd17574">
    <property type="entry name" value="REC_OmpR"/>
    <property type="match status" value="1"/>
</dbReference>
<dbReference type="Gene3D" id="3.40.50.2300">
    <property type="match status" value="1"/>
</dbReference>
<evidence type="ECO:0000256" key="8">
    <source>
        <dbReference type="PROSITE-ProRule" id="PRU00169"/>
    </source>
</evidence>
<dbReference type="eggNOG" id="COG0745">
    <property type="taxonomic scope" value="Bacteria"/>
</dbReference>
<dbReference type="InterPro" id="IPR011006">
    <property type="entry name" value="CheY-like_superfamily"/>
</dbReference>
<dbReference type="InterPro" id="IPR003661">
    <property type="entry name" value="HisK_dim/P_dom"/>
</dbReference>
<dbReference type="PANTHER" id="PTHR48111">
    <property type="entry name" value="REGULATOR OF RPOS"/>
    <property type="match status" value="1"/>
</dbReference>
<feature type="domain" description="Response regulatory" evidence="9">
    <location>
        <begin position="6"/>
        <end position="124"/>
    </location>
</feature>
<gene>
    <name evidence="10" type="ordered locus">BMS_2446</name>
</gene>
<dbReference type="KEGG" id="bmx:BMS_2446"/>
<keyword evidence="4" id="KW-0902">Two-component regulatory system</keyword>
<dbReference type="GO" id="GO:0032993">
    <property type="term" value="C:protein-DNA complex"/>
    <property type="evidence" value="ECO:0007669"/>
    <property type="project" value="TreeGrafter"/>
</dbReference>
<dbReference type="GO" id="GO:0005829">
    <property type="term" value="C:cytosol"/>
    <property type="evidence" value="ECO:0007669"/>
    <property type="project" value="TreeGrafter"/>
</dbReference>
<reference evidence="11" key="1">
    <citation type="journal article" date="2013" name="ISME J.">
        <title>A small predatory core genome in the divergent marine Bacteriovorax marinus SJ and the terrestrial Bdellovibrio bacteriovorus.</title>
        <authorList>
            <person name="Crossman L.C."/>
            <person name="Chen H."/>
            <person name="Cerdeno-Tarraga A.M."/>
            <person name="Brooks K."/>
            <person name="Quail M.A."/>
            <person name="Pineiro S.A."/>
            <person name="Hobley L."/>
            <person name="Sockett R.E."/>
            <person name="Bentley S.D."/>
            <person name="Parkhill J."/>
            <person name="Williams H.N."/>
            <person name="Stine O.C."/>
        </authorList>
    </citation>
    <scope>NUCLEOTIDE SEQUENCE [LARGE SCALE GENOMIC DNA]</scope>
    <source>
        <strain evidence="11">ATCC BAA-682 / DSM 15412 / SJ</strain>
    </source>
</reference>
<dbReference type="Proteomes" id="UP000008963">
    <property type="component" value="Chromosome"/>
</dbReference>
<dbReference type="SMART" id="SM00448">
    <property type="entry name" value="REC"/>
    <property type="match status" value="1"/>
</dbReference>
<dbReference type="HOGENOM" id="CLU_000445_30_6_7"/>